<organism evidence="1 2">
    <name type="scientific">Geotalea daltonii (strain DSM 22248 / JCM 15807 / FRC-32)</name>
    <name type="common">Geobacter daltonii</name>
    <dbReference type="NCBI Taxonomy" id="316067"/>
    <lineage>
        <taxon>Bacteria</taxon>
        <taxon>Pseudomonadati</taxon>
        <taxon>Thermodesulfobacteriota</taxon>
        <taxon>Desulfuromonadia</taxon>
        <taxon>Geobacterales</taxon>
        <taxon>Geobacteraceae</taxon>
        <taxon>Geotalea</taxon>
    </lineage>
</organism>
<dbReference type="GO" id="GO:0009036">
    <property type="term" value="F:type II site-specific deoxyribonuclease activity"/>
    <property type="evidence" value="ECO:0007669"/>
    <property type="project" value="InterPro"/>
</dbReference>
<dbReference type="STRING" id="316067.Geob_0584"/>
<protein>
    <submittedName>
        <fullName evidence="1">Type II restriction endonuclease</fullName>
    </submittedName>
</protein>
<dbReference type="RefSeq" id="WP_012645679.1">
    <property type="nucleotide sequence ID" value="NC_011979.1"/>
</dbReference>
<name>B9M0B3_GEODF</name>
<dbReference type="Proteomes" id="UP000007721">
    <property type="component" value="Chromosome"/>
</dbReference>
<dbReference type="AlphaFoldDB" id="B9M0B3"/>
<keyword evidence="1" id="KW-0255">Endonuclease</keyword>
<sequence>MPICLNTLSSALPGLSQQQIECIQSIACRLTTPGTYWRNPVSDIVSEDFLEAFGDILRIHHCLSKDAFSKDKFEYAMEQALSRCGVSAKLADKCNPGHDITIMGIPVSLKTQADRSLKVDKVHISKFMELGKGVWGDKVEDLHGLRDSFFRHMAAYQRIFTLRTLSRTPKDWHYELVEIPKSLLQKAANGSFEMCNDSTQFPKPGYCRVFEDGELVFELYFDGGGERKLQIKNLRKGLCTVHGEWKFAC</sequence>
<reference evidence="1 2" key="1">
    <citation type="submission" date="2009-01" db="EMBL/GenBank/DDBJ databases">
        <title>Complete sequence of Geobacter sp. FRC-32.</title>
        <authorList>
            <consortium name="US DOE Joint Genome Institute"/>
            <person name="Lucas S."/>
            <person name="Copeland A."/>
            <person name="Lapidus A."/>
            <person name="Glavina del Rio T."/>
            <person name="Dalin E."/>
            <person name="Tice H."/>
            <person name="Bruce D."/>
            <person name="Goodwin L."/>
            <person name="Pitluck S."/>
            <person name="Saunders E."/>
            <person name="Brettin T."/>
            <person name="Detter J.C."/>
            <person name="Han C."/>
            <person name="Larimer F."/>
            <person name="Land M."/>
            <person name="Hauser L."/>
            <person name="Kyrpides N."/>
            <person name="Ovchinnikova G."/>
            <person name="Kostka J."/>
            <person name="Richardson P."/>
        </authorList>
    </citation>
    <scope>NUCLEOTIDE SEQUENCE [LARGE SCALE GENOMIC DNA]</scope>
    <source>
        <strain evidence="2">DSM 22248 / JCM 15807 / FRC-32</strain>
    </source>
</reference>
<proteinExistence type="predicted"/>
<dbReference type="eggNOG" id="ENOG50346EF">
    <property type="taxonomic scope" value="Bacteria"/>
</dbReference>
<dbReference type="OrthoDB" id="9800901at2"/>
<evidence type="ECO:0000313" key="1">
    <source>
        <dbReference type="EMBL" id="ACM18950.1"/>
    </source>
</evidence>
<dbReference type="REBASE" id="20006">
    <property type="entry name" value="GspFRCORF583P"/>
</dbReference>
<dbReference type="Pfam" id="PF17411">
    <property type="entry name" value="SmaI"/>
    <property type="match status" value="1"/>
</dbReference>
<keyword evidence="2" id="KW-1185">Reference proteome</keyword>
<evidence type="ECO:0000313" key="2">
    <source>
        <dbReference type="Proteomes" id="UP000007721"/>
    </source>
</evidence>
<keyword evidence="1" id="KW-0378">Hydrolase</keyword>
<keyword evidence="1" id="KW-0540">Nuclease</keyword>
<dbReference type="KEGG" id="geo:Geob_0584"/>
<dbReference type="HOGENOM" id="CLU_1092801_0_0_7"/>
<dbReference type="EMBL" id="CP001390">
    <property type="protein sequence ID" value="ACM18950.1"/>
    <property type="molecule type" value="Genomic_DNA"/>
</dbReference>
<accession>B9M0B3</accession>
<gene>
    <name evidence="1" type="ordered locus">Geob_0584</name>
</gene>
<dbReference type="InterPro" id="IPR049519">
    <property type="entry name" value="SmaI"/>
</dbReference>